<reference evidence="2 3" key="1">
    <citation type="submission" date="2015-03" db="EMBL/GenBank/DDBJ databases">
        <authorList>
            <person name="Morales-Cruz A."/>
            <person name="Amrine K.C."/>
            <person name="Cantu D."/>
        </authorList>
    </citation>
    <scope>NUCLEOTIDE SEQUENCE [LARGE SCALE GENOMIC DNA]</scope>
    <source>
        <strain evidence="2">DS831</strain>
    </source>
</reference>
<gene>
    <name evidence="2" type="ORF">UCDDS831_g09163</name>
</gene>
<evidence type="ECO:0000313" key="2">
    <source>
        <dbReference type="EMBL" id="KKY13244.1"/>
    </source>
</evidence>
<evidence type="ECO:0000313" key="3">
    <source>
        <dbReference type="Proteomes" id="UP000034182"/>
    </source>
</evidence>
<feature type="compositionally biased region" description="Basic and acidic residues" evidence="1">
    <location>
        <begin position="163"/>
        <end position="176"/>
    </location>
</feature>
<proteinExistence type="predicted"/>
<accession>A0A0G2DRC1</accession>
<comment type="caution">
    <text evidence="2">The sequence shown here is derived from an EMBL/GenBank/DDBJ whole genome shotgun (WGS) entry which is preliminary data.</text>
</comment>
<feature type="compositionally biased region" description="Acidic residues" evidence="1">
    <location>
        <begin position="151"/>
        <end position="162"/>
    </location>
</feature>
<feature type="region of interest" description="Disordered" evidence="1">
    <location>
        <begin position="62"/>
        <end position="215"/>
    </location>
</feature>
<dbReference type="EMBL" id="LAQI01000345">
    <property type="protein sequence ID" value="KKY13244.1"/>
    <property type="molecule type" value="Genomic_DNA"/>
</dbReference>
<sequence length="215" mass="22951">MAPGMKWDHEADAKLFGLFLNLFDVKVSGEMLRKLNKAMGFDPKSQAIAHRIGAARKRAAGFISTDDGTGSPIKPAVPLTPRGPRNSTPRSNVRRSAGKSAGKKGAVKYESADSDDDSELPGSPTANTGRVKRSRSARVTAGAKRSYKEPETDEDEEEEDQLEEHGVPVKKAKVEQGGDGEGVGEDEVLPGAVKEVEKSFFDGDGGLSEAEPEEV</sequence>
<dbReference type="Proteomes" id="UP000034182">
    <property type="component" value="Unassembled WGS sequence"/>
</dbReference>
<protein>
    <submittedName>
        <fullName evidence="2">Uncharacterized protein</fullName>
    </submittedName>
</protein>
<dbReference type="AlphaFoldDB" id="A0A0G2DRC1"/>
<evidence type="ECO:0000256" key="1">
    <source>
        <dbReference type="SAM" id="MobiDB-lite"/>
    </source>
</evidence>
<reference evidence="2 3" key="2">
    <citation type="submission" date="2015-05" db="EMBL/GenBank/DDBJ databases">
        <title>Distinctive expansion of gene families associated with plant cell wall degradation and secondary metabolism in the genomes of grapevine trunk pathogens.</title>
        <authorList>
            <person name="Lawrence D.P."/>
            <person name="Travadon R."/>
            <person name="Rolshausen P.E."/>
            <person name="Baumgartner K."/>
        </authorList>
    </citation>
    <scope>NUCLEOTIDE SEQUENCE [LARGE SCALE GENOMIC DNA]</scope>
    <source>
        <strain evidence="2">DS831</strain>
    </source>
</reference>
<name>A0A0G2DRC1_9PEZI</name>
<organism evidence="2 3">
    <name type="scientific">Diplodia seriata</name>
    <dbReference type="NCBI Taxonomy" id="420778"/>
    <lineage>
        <taxon>Eukaryota</taxon>
        <taxon>Fungi</taxon>
        <taxon>Dikarya</taxon>
        <taxon>Ascomycota</taxon>
        <taxon>Pezizomycotina</taxon>
        <taxon>Dothideomycetes</taxon>
        <taxon>Dothideomycetes incertae sedis</taxon>
        <taxon>Botryosphaeriales</taxon>
        <taxon>Botryosphaeriaceae</taxon>
        <taxon>Diplodia</taxon>
    </lineage>
</organism>
<feature type="compositionally biased region" description="Basic residues" evidence="1">
    <location>
        <begin position="92"/>
        <end position="106"/>
    </location>
</feature>